<dbReference type="AlphaFoldDB" id="A0AA41BZ04"/>
<evidence type="ECO:0000256" key="2">
    <source>
        <dbReference type="SAM" id="MobiDB-lite"/>
    </source>
</evidence>
<evidence type="ECO:0000256" key="1">
    <source>
        <dbReference type="RuleBase" id="RU004003"/>
    </source>
</evidence>
<dbReference type="RefSeq" id="WP_194978845.1">
    <property type="nucleotide sequence ID" value="NZ_JADMKS010000012.1"/>
</dbReference>
<reference evidence="4" key="1">
    <citation type="submission" date="2020-11" db="EMBL/GenBank/DDBJ databases">
        <authorList>
            <person name="Lee S.D."/>
        </authorList>
    </citation>
    <scope>NUCLEOTIDE SEQUENCE</scope>
    <source>
        <strain evidence="4">SAP-2</strain>
    </source>
</reference>
<organism evidence="4 5">
    <name type="scientific">Rouxiella silvae</name>
    <dbReference type="NCBI Taxonomy" id="1646373"/>
    <lineage>
        <taxon>Bacteria</taxon>
        <taxon>Pseudomonadati</taxon>
        <taxon>Pseudomonadota</taxon>
        <taxon>Gammaproteobacteria</taxon>
        <taxon>Enterobacterales</taxon>
        <taxon>Yersiniaceae</taxon>
        <taxon>Rouxiella</taxon>
    </lineage>
</organism>
<dbReference type="EMBL" id="JADMKS010000012">
    <property type="protein sequence ID" value="MBF6639614.1"/>
    <property type="molecule type" value="Genomic_DNA"/>
</dbReference>
<dbReference type="PANTHER" id="PTHR30332">
    <property type="entry name" value="PROBABLE GENERAL SECRETION PATHWAY PROTEIN D"/>
    <property type="match status" value="1"/>
</dbReference>
<feature type="region of interest" description="Disordered" evidence="2">
    <location>
        <begin position="206"/>
        <end position="228"/>
    </location>
</feature>
<dbReference type="Pfam" id="PF00263">
    <property type="entry name" value="Secretin"/>
    <property type="match status" value="1"/>
</dbReference>
<reference evidence="4" key="2">
    <citation type="submission" date="2022-09" db="EMBL/GenBank/DDBJ databases">
        <title>Rouxiella aceris sp. nov., isolated from tree sap and emended description of the genus Rhouxiella.</title>
        <authorList>
            <person name="Kim I.S."/>
        </authorList>
    </citation>
    <scope>NUCLEOTIDE SEQUENCE</scope>
    <source>
        <strain evidence="4">SAP-2</strain>
    </source>
</reference>
<comment type="caution">
    <text evidence="4">The sequence shown here is derived from an EMBL/GenBank/DDBJ whole genome shotgun (WGS) entry which is preliminary data.</text>
</comment>
<evidence type="ECO:0000313" key="4">
    <source>
        <dbReference type="EMBL" id="MBF6639614.1"/>
    </source>
</evidence>
<dbReference type="GO" id="GO:0009306">
    <property type="term" value="P:protein secretion"/>
    <property type="evidence" value="ECO:0007669"/>
    <property type="project" value="InterPro"/>
</dbReference>
<dbReference type="InterPro" id="IPR050810">
    <property type="entry name" value="Bact_Secretion_Sys_Channel"/>
</dbReference>
<proteinExistence type="inferred from homology"/>
<feature type="domain" description="Type II/III secretion system secretin-like" evidence="3">
    <location>
        <begin position="3"/>
        <end position="158"/>
    </location>
</feature>
<dbReference type="Proteomes" id="UP000705283">
    <property type="component" value="Unassembled WGS sequence"/>
</dbReference>
<dbReference type="InterPro" id="IPR004846">
    <property type="entry name" value="T2SS/T3SS_dom"/>
</dbReference>
<protein>
    <submittedName>
        <fullName evidence="4">Type II and III secretion system protein</fullName>
    </submittedName>
</protein>
<accession>A0AA41BZ04</accession>
<comment type="similarity">
    <text evidence="1">Belongs to the bacterial secretin family.</text>
</comment>
<name>A0AA41BZ04_9GAMM</name>
<dbReference type="GO" id="GO:0015627">
    <property type="term" value="C:type II protein secretion system complex"/>
    <property type="evidence" value="ECO:0007669"/>
    <property type="project" value="TreeGrafter"/>
</dbReference>
<evidence type="ECO:0000313" key="5">
    <source>
        <dbReference type="Proteomes" id="UP000705283"/>
    </source>
</evidence>
<dbReference type="PANTHER" id="PTHR30332:SF17">
    <property type="entry name" value="TYPE IV PILIATION SYSTEM PROTEIN DR_0774-RELATED"/>
    <property type="match status" value="1"/>
</dbReference>
<evidence type="ECO:0000259" key="3">
    <source>
        <dbReference type="Pfam" id="PF00263"/>
    </source>
</evidence>
<gene>
    <name evidence="4" type="ORF">ITX54_23380</name>
</gene>
<sequence length="228" mass="24490">MSKSTVLATPRIRVKNGKKAEIHIGEKIPVVSSSTSQYGNTSKVEYNEVGLKLLVTPDISLDGTITMDVDFDLSNLGNEIKSGTGDTYYKTTNRQAKTVLSSENGETQILAGLIKQDKSDGEQGLPWLSHIPLIGGLFGNSSRSSSRTEVILLITPHLEHNIDLPGAHISTIQLGTEDMPGVENNILHSEGKIKLNAEKFELPARGPASQMPAALPDPYAGAMQADDL</sequence>